<feature type="domain" description="Partial AB-hydrolase lipase" evidence="9">
    <location>
        <begin position="44"/>
        <end position="102"/>
    </location>
</feature>
<dbReference type="PIRSF" id="PIRSF000862">
    <property type="entry name" value="Steryl_ester_lip"/>
    <property type="match status" value="1"/>
</dbReference>
<evidence type="ECO:0000256" key="6">
    <source>
        <dbReference type="ARBA" id="ARBA00023180"/>
    </source>
</evidence>
<keyword evidence="4 7" id="KW-0442">Lipid degradation</keyword>
<evidence type="ECO:0000256" key="8">
    <source>
        <dbReference type="SAM" id="SignalP"/>
    </source>
</evidence>
<dbReference type="OrthoDB" id="9974421at2759"/>
<evidence type="ECO:0000313" key="11">
    <source>
        <dbReference type="Proteomes" id="UP000691718"/>
    </source>
</evidence>
<evidence type="ECO:0000313" key="10">
    <source>
        <dbReference type="EMBL" id="CAG5013342.1"/>
    </source>
</evidence>
<dbReference type="GO" id="GO:0016787">
    <property type="term" value="F:hydrolase activity"/>
    <property type="evidence" value="ECO:0007669"/>
    <property type="project" value="UniProtKB-KW"/>
</dbReference>
<dbReference type="FunFam" id="3.40.50.1820:FF:000057">
    <property type="entry name" value="Lipase"/>
    <property type="match status" value="1"/>
</dbReference>
<keyword evidence="3 7" id="KW-0378">Hydrolase</keyword>
<dbReference type="PANTHER" id="PTHR11005">
    <property type="entry name" value="LYSOSOMAL ACID LIPASE-RELATED"/>
    <property type="match status" value="1"/>
</dbReference>
<dbReference type="Pfam" id="PF04083">
    <property type="entry name" value="Abhydro_lipase"/>
    <property type="match status" value="1"/>
</dbReference>
<gene>
    <name evidence="10" type="ORF">PAPOLLO_LOCUS15919</name>
</gene>
<accession>A0A8S3XBT5</accession>
<evidence type="ECO:0000256" key="2">
    <source>
        <dbReference type="ARBA" id="ARBA00022729"/>
    </source>
</evidence>
<comment type="caution">
    <text evidence="10">The sequence shown here is derived from an EMBL/GenBank/DDBJ whole genome shotgun (WGS) entry which is preliminary data.</text>
</comment>
<feature type="chain" id="PRO_5035767762" description="Lipase" evidence="8">
    <location>
        <begin position="24"/>
        <end position="416"/>
    </location>
</feature>
<keyword evidence="11" id="KW-1185">Reference proteome</keyword>
<protein>
    <recommendedName>
        <fullName evidence="7">Lipase</fullName>
    </recommendedName>
</protein>
<dbReference type="InterPro" id="IPR025483">
    <property type="entry name" value="Lipase_euk"/>
</dbReference>
<dbReference type="AlphaFoldDB" id="A0A8S3XBT5"/>
<keyword evidence="2 8" id="KW-0732">Signal</keyword>
<keyword evidence="5" id="KW-0443">Lipid metabolism</keyword>
<evidence type="ECO:0000256" key="7">
    <source>
        <dbReference type="PIRNR" id="PIRNR000862"/>
    </source>
</evidence>
<name>A0A8S3XBT5_PARAO</name>
<proteinExistence type="inferred from homology"/>
<keyword evidence="6" id="KW-0325">Glycoprotein</keyword>
<feature type="signal peptide" evidence="8">
    <location>
        <begin position="1"/>
        <end position="23"/>
    </location>
</feature>
<dbReference type="Proteomes" id="UP000691718">
    <property type="component" value="Unassembled WGS sequence"/>
</dbReference>
<comment type="similarity">
    <text evidence="1 7">Belongs to the AB hydrolase superfamily. Lipase family.</text>
</comment>
<evidence type="ECO:0000256" key="5">
    <source>
        <dbReference type="ARBA" id="ARBA00023098"/>
    </source>
</evidence>
<reference evidence="10" key="1">
    <citation type="submission" date="2021-04" db="EMBL/GenBank/DDBJ databases">
        <authorList>
            <person name="Tunstrom K."/>
        </authorList>
    </citation>
    <scope>NUCLEOTIDE SEQUENCE</scope>
</reference>
<dbReference type="InterPro" id="IPR006693">
    <property type="entry name" value="AB_hydrolase_lipase"/>
</dbReference>
<evidence type="ECO:0000259" key="9">
    <source>
        <dbReference type="Pfam" id="PF04083"/>
    </source>
</evidence>
<evidence type="ECO:0000256" key="1">
    <source>
        <dbReference type="ARBA" id="ARBA00010701"/>
    </source>
</evidence>
<evidence type="ECO:0000256" key="4">
    <source>
        <dbReference type="ARBA" id="ARBA00022963"/>
    </source>
</evidence>
<organism evidence="10 11">
    <name type="scientific">Parnassius apollo</name>
    <name type="common">Apollo butterfly</name>
    <name type="synonym">Papilio apollo</name>
    <dbReference type="NCBI Taxonomy" id="110799"/>
    <lineage>
        <taxon>Eukaryota</taxon>
        <taxon>Metazoa</taxon>
        <taxon>Ecdysozoa</taxon>
        <taxon>Arthropoda</taxon>
        <taxon>Hexapoda</taxon>
        <taxon>Insecta</taxon>
        <taxon>Pterygota</taxon>
        <taxon>Neoptera</taxon>
        <taxon>Endopterygota</taxon>
        <taxon>Lepidoptera</taxon>
        <taxon>Glossata</taxon>
        <taxon>Ditrysia</taxon>
        <taxon>Papilionoidea</taxon>
        <taxon>Papilionidae</taxon>
        <taxon>Parnassiinae</taxon>
        <taxon>Parnassini</taxon>
        <taxon>Parnassius</taxon>
        <taxon>Parnassius</taxon>
    </lineage>
</organism>
<dbReference type="GO" id="GO:0016042">
    <property type="term" value="P:lipid catabolic process"/>
    <property type="evidence" value="ECO:0007669"/>
    <property type="project" value="UniProtKB-KW"/>
</dbReference>
<evidence type="ECO:0000256" key="3">
    <source>
        <dbReference type="ARBA" id="ARBA00022801"/>
    </source>
</evidence>
<sequence length="416" mass="47723">MAQKTYWILYLFFLNTTIELVNGEFRKLFEKGIRYERLSPINFTEISREYGYKSEEHTVITEDGYVLTLFRIPRGKNCHFTAQRTPVLIMHGLLLSSDSWIDSGPEAGLAYLISDDCYDLWAGNVRGNYYSRNHIRMNPDEDPEFWKFSLNEVGVYDLPAIIDYILDYTRSVKLNYIGYSQSGGSFVIMCSEKLGYCDKVRVAILLHPVAKMTNAKSQAFRAITEVYQILEPNLQNALELEALPRGGYVQKIVHDICQNDLIADKICRSILTVLDSYNPGSVSVSTIRTLTGHFPGGTSVRVMAWFNQVLNKKEFQNFDYGPLMNMKIYGSKQPSIYNCNATTAPIVIIHGKNDNIVSKKDVEWLKNQLPNVLEVVYVKNPLWNHFDVPYSQHTREMIYPKISEDLFKYSGNGVEL</sequence>
<dbReference type="EMBL" id="CAJQZP010001045">
    <property type="protein sequence ID" value="CAG5013342.1"/>
    <property type="molecule type" value="Genomic_DNA"/>
</dbReference>